<dbReference type="EC" id="3.1.-.-" evidence="8"/>
<sequence length="134" mass="14489">MIPLDSSAIIATIPHEPEAPAFEKILVLERSIVGAPTLVETRIVLEGRLSDRAGIFLHRLITERGITIVPFDSAMAETAADAFRRYGKGRGHPAGLNFGDCMAYAVASVMRLPLLFKGDDFVHTEIVPAHSPAP</sequence>
<dbReference type="Gene3D" id="3.40.50.1010">
    <property type="entry name" value="5'-nuclease"/>
    <property type="match status" value="1"/>
</dbReference>
<evidence type="ECO:0000256" key="5">
    <source>
        <dbReference type="ARBA" id="ARBA00022801"/>
    </source>
</evidence>
<dbReference type="GO" id="GO:0004540">
    <property type="term" value="F:RNA nuclease activity"/>
    <property type="evidence" value="ECO:0007669"/>
    <property type="project" value="InterPro"/>
</dbReference>
<evidence type="ECO:0000256" key="8">
    <source>
        <dbReference type="HAMAP-Rule" id="MF_00265"/>
    </source>
</evidence>
<keyword evidence="11" id="KW-1185">Reference proteome</keyword>
<dbReference type="KEGG" id="meti:DK427_23920"/>
<feature type="binding site" evidence="8">
    <location>
        <position position="100"/>
    </location>
    <ligand>
        <name>Mg(2+)</name>
        <dbReference type="ChEBI" id="CHEBI:18420"/>
    </ligand>
</feature>
<dbReference type="GO" id="GO:0000287">
    <property type="term" value="F:magnesium ion binding"/>
    <property type="evidence" value="ECO:0007669"/>
    <property type="project" value="UniProtKB-UniRule"/>
</dbReference>
<dbReference type="PANTHER" id="PTHR33653:SF1">
    <property type="entry name" value="RIBONUCLEASE VAPC2"/>
    <property type="match status" value="1"/>
</dbReference>
<keyword evidence="5 8" id="KW-0378">Hydrolase</keyword>
<evidence type="ECO:0000256" key="2">
    <source>
        <dbReference type="ARBA" id="ARBA00022649"/>
    </source>
</evidence>
<evidence type="ECO:0000256" key="6">
    <source>
        <dbReference type="ARBA" id="ARBA00022842"/>
    </source>
</evidence>
<evidence type="ECO:0000259" key="9">
    <source>
        <dbReference type="Pfam" id="PF01850"/>
    </source>
</evidence>
<dbReference type="RefSeq" id="WP_109953557.1">
    <property type="nucleotide sequence ID" value="NZ_CP029551.1"/>
</dbReference>
<dbReference type="Proteomes" id="UP000246058">
    <property type="component" value="Chromosome"/>
</dbReference>
<keyword evidence="6 8" id="KW-0460">Magnesium</keyword>
<reference evidence="10 11" key="1">
    <citation type="submission" date="2018-05" db="EMBL/GenBank/DDBJ databases">
        <title>Complete Genome Sequence of Methylobacterium sp. 17Sr1-43.</title>
        <authorList>
            <person name="Srinivasan S."/>
        </authorList>
    </citation>
    <scope>NUCLEOTIDE SEQUENCE [LARGE SCALE GENOMIC DNA]</scope>
    <source>
        <strain evidence="10 11">17Sr1-43</strain>
    </source>
</reference>
<dbReference type="GO" id="GO:0016787">
    <property type="term" value="F:hydrolase activity"/>
    <property type="evidence" value="ECO:0007669"/>
    <property type="project" value="UniProtKB-KW"/>
</dbReference>
<comment type="similarity">
    <text evidence="7 8">Belongs to the PINc/VapC protein family.</text>
</comment>
<gene>
    <name evidence="8" type="primary">vapC</name>
    <name evidence="10" type="ORF">DK427_23920</name>
</gene>
<dbReference type="PANTHER" id="PTHR33653">
    <property type="entry name" value="RIBONUCLEASE VAPC2"/>
    <property type="match status" value="1"/>
</dbReference>
<evidence type="ECO:0000313" key="10">
    <source>
        <dbReference type="EMBL" id="AWN38400.1"/>
    </source>
</evidence>
<protein>
    <recommendedName>
        <fullName evidence="8">Ribonuclease VapC</fullName>
        <shortName evidence="8">RNase VapC</shortName>
        <ecNumber evidence="8">3.1.-.-</ecNumber>
    </recommendedName>
    <alternativeName>
        <fullName evidence="8">Toxin VapC</fullName>
    </alternativeName>
</protein>
<evidence type="ECO:0000256" key="4">
    <source>
        <dbReference type="ARBA" id="ARBA00022723"/>
    </source>
</evidence>
<feature type="domain" description="PIN" evidence="9">
    <location>
        <begin position="4"/>
        <end position="124"/>
    </location>
</feature>
<dbReference type="CDD" id="cd09871">
    <property type="entry name" value="PIN_MtVapC28-VapC30-like"/>
    <property type="match status" value="1"/>
</dbReference>
<dbReference type="GO" id="GO:0090729">
    <property type="term" value="F:toxin activity"/>
    <property type="evidence" value="ECO:0007669"/>
    <property type="project" value="UniProtKB-KW"/>
</dbReference>
<keyword evidence="8" id="KW-0800">Toxin</keyword>
<organism evidence="10 11">
    <name type="scientific">Methylobacterium radiodurans</name>
    <dbReference type="NCBI Taxonomy" id="2202828"/>
    <lineage>
        <taxon>Bacteria</taxon>
        <taxon>Pseudomonadati</taxon>
        <taxon>Pseudomonadota</taxon>
        <taxon>Alphaproteobacteria</taxon>
        <taxon>Hyphomicrobiales</taxon>
        <taxon>Methylobacteriaceae</taxon>
        <taxon>Methylobacterium</taxon>
    </lineage>
</organism>
<dbReference type="SUPFAM" id="SSF88723">
    <property type="entry name" value="PIN domain-like"/>
    <property type="match status" value="1"/>
</dbReference>
<dbReference type="InterPro" id="IPR029060">
    <property type="entry name" value="PIN-like_dom_sf"/>
</dbReference>
<dbReference type="HAMAP" id="MF_00265">
    <property type="entry name" value="VapC_Nob1"/>
    <property type="match status" value="1"/>
</dbReference>
<feature type="binding site" evidence="8">
    <location>
        <position position="5"/>
    </location>
    <ligand>
        <name>Mg(2+)</name>
        <dbReference type="ChEBI" id="CHEBI:18420"/>
    </ligand>
</feature>
<dbReference type="EMBL" id="CP029551">
    <property type="protein sequence ID" value="AWN38400.1"/>
    <property type="molecule type" value="Genomic_DNA"/>
</dbReference>
<evidence type="ECO:0000256" key="1">
    <source>
        <dbReference type="ARBA" id="ARBA00001946"/>
    </source>
</evidence>
<accession>A0A2U8VYQ5</accession>
<dbReference type="Pfam" id="PF01850">
    <property type="entry name" value="PIN"/>
    <property type="match status" value="1"/>
</dbReference>
<dbReference type="InterPro" id="IPR022907">
    <property type="entry name" value="VapC_family"/>
</dbReference>
<dbReference type="InterPro" id="IPR002716">
    <property type="entry name" value="PIN_dom"/>
</dbReference>
<keyword evidence="2 8" id="KW-1277">Toxin-antitoxin system</keyword>
<proteinExistence type="inferred from homology"/>
<keyword evidence="3 8" id="KW-0540">Nuclease</keyword>
<evidence type="ECO:0000256" key="3">
    <source>
        <dbReference type="ARBA" id="ARBA00022722"/>
    </source>
</evidence>
<dbReference type="InterPro" id="IPR050556">
    <property type="entry name" value="Type_II_TA_system_RNase"/>
</dbReference>
<dbReference type="AlphaFoldDB" id="A0A2U8VYQ5"/>
<keyword evidence="4 8" id="KW-0479">Metal-binding</keyword>
<dbReference type="OrthoDB" id="32625at2"/>
<evidence type="ECO:0000256" key="7">
    <source>
        <dbReference type="ARBA" id="ARBA00038093"/>
    </source>
</evidence>
<comment type="cofactor">
    <cofactor evidence="1 8">
        <name>Mg(2+)</name>
        <dbReference type="ChEBI" id="CHEBI:18420"/>
    </cofactor>
</comment>
<evidence type="ECO:0000313" key="11">
    <source>
        <dbReference type="Proteomes" id="UP000246058"/>
    </source>
</evidence>
<name>A0A2U8VYQ5_9HYPH</name>
<comment type="function">
    <text evidence="8">Toxic component of a toxin-antitoxin (TA) system. An RNase.</text>
</comment>